<sequence length="651" mass="72918">MKSNHKFSDKLRYHFDNFMSKGGGAVFAALITLFLIAFLTLSILRVLGGWIFPDESIQGKGEFLWRVFLQISDAGAVAEDGESNWFNKISGILTVFLGLVLFSSLVAFITNQFDQKIQDLRKGKSDVLESNHTIILGFGVRVVEIIKELIEANSSESRAVVVILSEEDKEVMDDFLADNLTERKTTKVITRSGTPSSLHSLRKVNAKEAKSVLVLNASGDEESKEGRSIGDAKVLKSLMALVALGQGKELPPIVAELYGEENRQIAQELSSSIQVMDERNILAKLLVQTSRTSGLAIVYSNLVGFEGDEIYFYKPKNGWNGLPFQEISFRFNESVPLGFRKEDGDILLNPPANYVPGDEEDAVLLAEDDSKIRYADNAVASPRDFQTPKKKRSNPIDKQLIVGWNSKSPLIVEEYAKFVAPGSTIDLLVKQIDDDFKSSVVRLKKKYPKITLRSFQADLSQESVMKRLAPESYDSVIFLAEEKENIEEVDAQTISLLLRFRQYFKRYAFKTGNQPTTQLITEIMNSENTEIVLETGVKDFLISNQFVSKMMAQVSQEPDVMRVYENLFSPEGSEIYLKPVSLYFENSSQVLSFADCANAALKRGETCFGIRIASEEKDEEKGYGVHLIPPKDTQFSIRPEDTLIVLAEDQT</sequence>
<keyword evidence="5 8" id="KW-1133">Transmembrane helix</keyword>
<evidence type="ECO:0000313" key="11">
    <source>
        <dbReference type="Proteomes" id="UP000094197"/>
    </source>
</evidence>
<evidence type="ECO:0000256" key="5">
    <source>
        <dbReference type="ARBA" id="ARBA00022989"/>
    </source>
</evidence>
<dbReference type="Pfam" id="PF22614">
    <property type="entry name" value="Slo-like_RCK"/>
    <property type="match status" value="1"/>
</dbReference>
<comment type="similarity">
    <text evidence="2">Belongs to the castor/pollux (TC 1.A.1.23) family.</text>
</comment>
<dbReference type="AlphaFoldDB" id="A0A1D7UZ99"/>
<comment type="subcellular location">
    <subcellularLocation>
        <location evidence="1">Endomembrane system</location>
        <topology evidence="1">Multi-pass membrane protein</topology>
    </subcellularLocation>
</comment>
<dbReference type="KEGG" id="laj:A0128_14195"/>
<dbReference type="InterPro" id="IPR044849">
    <property type="entry name" value="CASTOR/POLLUX/SYM8-like"/>
</dbReference>
<evidence type="ECO:0000256" key="3">
    <source>
        <dbReference type="ARBA" id="ARBA00022448"/>
    </source>
</evidence>
<dbReference type="InterPro" id="IPR010420">
    <property type="entry name" value="CASTOR/POLLUX/SYM8_dom"/>
</dbReference>
<feature type="transmembrane region" description="Helical" evidence="8">
    <location>
        <begin position="21"/>
        <end position="44"/>
    </location>
</feature>
<dbReference type="GO" id="GO:0012505">
    <property type="term" value="C:endomembrane system"/>
    <property type="evidence" value="ECO:0007669"/>
    <property type="project" value="UniProtKB-SubCell"/>
</dbReference>
<evidence type="ECO:0000259" key="9">
    <source>
        <dbReference type="PROSITE" id="PS51201"/>
    </source>
</evidence>
<proteinExistence type="inferred from homology"/>
<keyword evidence="4 8" id="KW-0812">Transmembrane</keyword>
<keyword evidence="11" id="KW-1185">Reference proteome</keyword>
<protein>
    <recommendedName>
        <fullName evidence="9">RCK N-terminal domain-containing protein</fullName>
    </recommendedName>
</protein>
<evidence type="ECO:0000256" key="7">
    <source>
        <dbReference type="ARBA" id="ARBA00023136"/>
    </source>
</evidence>
<evidence type="ECO:0000256" key="8">
    <source>
        <dbReference type="SAM" id="Phobius"/>
    </source>
</evidence>
<dbReference type="InterPro" id="IPR003148">
    <property type="entry name" value="RCK_N"/>
</dbReference>
<organism evidence="10 11">
    <name type="scientific">Leptospira tipperaryensis</name>
    <dbReference type="NCBI Taxonomy" id="2564040"/>
    <lineage>
        <taxon>Bacteria</taxon>
        <taxon>Pseudomonadati</taxon>
        <taxon>Spirochaetota</taxon>
        <taxon>Spirochaetia</taxon>
        <taxon>Leptospirales</taxon>
        <taxon>Leptospiraceae</taxon>
        <taxon>Leptospira</taxon>
    </lineage>
</organism>
<evidence type="ECO:0000256" key="6">
    <source>
        <dbReference type="ARBA" id="ARBA00023065"/>
    </source>
</evidence>
<dbReference type="Gene3D" id="3.40.50.720">
    <property type="entry name" value="NAD(P)-binding Rossmann-like Domain"/>
    <property type="match status" value="2"/>
</dbReference>
<dbReference type="PANTHER" id="PTHR31563">
    <property type="entry name" value="ION CHANNEL POLLUX-RELATED"/>
    <property type="match status" value="1"/>
</dbReference>
<keyword evidence="6" id="KW-0406">Ion transport</keyword>
<evidence type="ECO:0000313" key="10">
    <source>
        <dbReference type="EMBL" id="AOP34894.1"/>
    </source>
</evidence>
<feature type="transmembrane region" description="Helical" evidence="8">
    <location>
        <begin position="89"/>
        <end position="109"/>
    </location>
</feature>
<dbReference type="GO" id="GO:0006813">
    <property type="term" value="P:potassium ion transport"/>
    <property type="evidence" value="ECO:0007669"/>
    <property type="project" value="InterPro"/>
</dbReference>
<reference evidence="10 11" key="1">
    <citation type="submission" date="2016-04" db="EMBL/GenBank/DDBJ databases">
        <title>Complete genome seqeunce of Leptospira alstonii serovar Room22.</title>
        <authorList>
            <person name="Nally J.E."/>
            <person name="Bayles D.O."/>
            <person name="Hurley D."/>
            <person name="Fanning S."/>
            <person name="McMahon B.J."/>
            <person name="Arent Z."/>
        </authorList>
    </citation>
    <scope>NUCLEOTIDE SEQUENCE [LARGE SCALE GENOMIC DNA]</scope>
    <source>
        <strain evidence="10 11">GWTS #1</strain>
    </source>
</reference>
<keyword evidence="7 8" id="KW-0472">Membrane</keyword>
<dbReference type="RefSeq" id="WP_069608112.1">
    <property type="nucleotide sequence ID" value="NZ_CP015217.1"/>
</dbReference>
<feature type="domain" description="RCK N-terminal" evidence="9">
    <location>
        <begin position="130"/>
        <end position="277"/>
    </location>
</feature>
<accession>A0A1D7UZ99</accession>
<evidence type="ECO:0000256" key="2">
    <source>
        <dbReference type="ARBA" id="ARBA00008577"/>
    </source>
</evidence>
<dbReference type="PROSITE" id="PS51201">
    <property type="entry name" value="RCK_N"/>
    <property type="match status" value="1"/>
</dbReference>
<dbReference type="Proteomes" id="UP000094197">
    <property type="component" value="Chromosome 1"/>
</dbReference>
<name>A0A1D7UZ99_9LEPT</name>
<dbReference type="PANTHER" id="PTHR31563:SF10">
    <property type="entry name" value="ION CHANNEL POLLUX-RELATED"/>
    <property type="match status" value="1"/>
</dbReference>
<evidence type="ECO:0000256" key="4">
    <source>
        <dbReference type="ARBA" id="ARBA00022692"/>
    </source>
</evidence>
<gene>
    <name evidence="10" type="ORF">A0128_14195</name>
</gene>
<evidence type="ECO:0000256" key="1">
    <source>
        <dbReference type="ARBA" id="ARBA00004127"/>
    </source>
</evidence>
<dbReference type="EMBL" id="CP015217">
    <property type="protein sequence ID" value="AOP34894.1"/>
    <property type="molecule type" value="Genomic_DNA"/>
</dbReference>
<dbReference type="Pfam" id="PF06241">
    <property type="entry name" value="Castor_Poll_mid"/>
    <property type="match status" value="1"/>
</dbReference>
<keyword evidence="3" id="KW-0813">Transport</keyword>